<dbReference type="SMART" id="SM00494">
    <property type="entry name" value="ChtBD2"/>
    <property type="match status" value="1"/>
</dbReference>
<accession>A0AAN9TTL1</accession>
<dbReference type="Pfam" id="PF01607">
    <property type="entry name" value="CBM_14"/>
    <property type="match status" value="1"/>
</dbReference>
<evidence type="ECO:0000313" key="4">
    <source>
        <dbReference type="Proteomes" id="UP001367676"/>
    </source>
</evidence>
<dbReference type="InterPro" id="IPR036508">
    <property type="entry name" value="Chitin-bd_dom_sf"/>
</dbReference>
<dbReference type="SUPFAM" id="SSF57625">
    <property type="entry name" value="Invertebrate chitin-binding proteins"/>
    <property type="match status" value="1"/>
</dbReference>
<sequence length="640" mass="71406">MPAKSQSTDSSQTDLQNERNRRLIPYSTYELSNNDDQTNSVQANPSAEEDTINLVAKPTGRPALTTRKPSHYVYTDHQHQDSNRYSYIPIAYIPGVRGINYQQNAYYQQSALDSAPKLFTTASPLYPTSTPPSDDKKAQFAYFGDYLTQPGETSNGFLSYLNAPFSNPKAVFKQTYIAPTPKTPILFSTPQTDYLNFRYSDHFKTQAPKYDPTTTPPTVEITSPKHYTVGNAVAYASGASYMAAPSGAAYGSGASYTAAPSGAAYAAAYTTTPSGGAAASRHTTPAYQLSFNYPAEVAHFAYSAPRTKLQARPIVVTKAATEQATQPTRTLMTIAKSQELRYPTDRPEYDVQYVQRPYANAALTAPDFTVDDVFKGYNINKQLPDRITPDNLKDSIKTLSYILQILQKADSITQFQPQPTNDYTDNILDSLKDAVPLPSPEEQHKAVNSLQSVDAPYEPYDPKTSVFQEKPHKDDQSTPGRAGIDYPIMAVIPETTFSCKTQRYKGFFADPETKCQVWHYCDLNGGQASFLCPNGTIFNQAALTCDWWFNVKCASTPQLYVLNERLYKYIIPMRPSFPEDYSGPLVDQYLTEKFKEIESKRKYRYPSNSTTVKTEPSSTMNMTAAFSEYEIPAHLLNENL</sequence>
<evidence type="ECO:0000256" key="1">
    <source>
        <dbReference type="SAM" id="MobiDB-lite"/>
    </source>
</evidence>
<dbReference type="PROSITE" id="PS50940">
    <property type="entry name" value="CHIT_BIND_II"/>
    <property type="match status" value="1"/>
</dbReference>
<dbReference type="PANTHER" id="PTHR22933">
    <property type="entry name" value="FI18007P1-RELATED"/>
    <property type="match status" value="1"/>
</dbReference>
<comment type="caution">
    <text evidence="3">The sequence shown here is derived from an EMBL/GenBank/DDBJ whole genome shotgun (WGS) entry which is preliminary data.</text>
</comment>
<dbReference type="GO" id="GO:0005576">
    <property type="term" value="C:extracellular region"/>
    <property type="evidence" value="ECO:0007669"/>
    <property type="project" value="InterPro"/>
</dbReference>
<evidence type="ECO:0000259" key="2">
    <source>
        <dbReference type="PROSITE" id="PS50940"/>
    </source>
</evidence>
<feature type="region of interest" description="Disordered" evidence="1">
    <location>
        <begin position="1"/>
        <end position="49"/>
    </location>
</feature>
<keyword evidence="4" id="KW-1185">Reference proteome</keyword>
<name>A0AAN9TTL1_9HEMI</name>
<reference evidence="3 4" key="1">
    <citation type="submission" date="2024-03" db="EMBL/GenBank/DDBJ databases">
        <title>Adaptation during the transition from Ophiocordyceps entomopathogen to insect associate is accompanied by gene loss and intensified selection.</title>
        <authorList>
            <person name="Ward C.M."/>
            <person name="Onetto C.A."/>
            <person name="Borneman A.R."/>
        </authorList>
    </citation>
    <scope>NUCLEOTIDE SEQUENCE [LARGE SCALE GENOMIC DNA]</scope>
    <source>
        <strain evidence="3">AWRI1</strain>
        <tissue evidence="3">Single Adult Female</tissue>
    </source>
</reference>
<dbReference type="GO" id="GO:0008061">
    <property type="term" value="F:chitin binding"/>
    <property type="evidence" value="ECO:0007669"/>
    <property type="project" value="InterPro"/>
</dbReference>
<gene>
    <name evidence="3" type="ORF">V9T40_006615</name>
</gene>
<proteinExistence type="predicted"/>
<dbReference type="PANTHER" id="PTHR22933:SF18">
    <property type="match status" value="1"/>
</dbReference>
<feature type="compositionally biased region" description="Polar residues" evidence="1">
    <location>
        <begin position="29"/>
        <end position="45"/>
    </location>
</feature>
<dbReference type="InterPro" id="IPR052976">
    <property type="entry name" value="Scoloptoxin-like"/>
</dbReference>
<evidence type="ECO:0000313" key="3">
    <source>
        <dbReference type="EMBL" id="KAK7602641.1"/>
    </source>
</evidence>
<dbReference type="Proteomes" id="UP001367676">
    <property type="component" value="Unassembled WGS sequence"/>
</dbReference>
<feature type="region of interest" description="Disordered" evidence="1">
    <location>
        <begin position="461"/>
        <end position="480"/>
    </location>
</feature>
<dbReference type="InterPro" id="IPR002557">
    <property type="entry name" value="Chitin-bd_dom"/>
</dbReference>
<feature type="compositionally biased region" description="Low complexity" evidence="1">
    <location>
        <begin position="1"/>
        <end position="14"/>
    </location>
</feature>
<feature type="domain" description="Chitin-binding type-2" evidence="2">
    <location>
        <begin position="496"/>
        <end position="555"/>
    </location>
</feature>
<dbReference type="Gene3D" id="2.170.140.10">
    <property type="entry name" value="Chitin binding domain"/>
    <property type="match status" value="1"/>
</dbReference>
<dbReference type="AlphaFoldDB" id="A0AAN9TTL1"/>
<organism evidence="3 4">
    <name type="scientific">Parthenolecanium corni</name>
    <dbReference type="NCBI Taxonomy" id="536013"/>
    <lineage>
        <taxon>Eukaryota</taxon>
        <taxon>Metazoa</taxon>
        <taxon>Ecdysozoa</taxon>
        <taxon>Arthropoda</taxon>
        <taxon>Hexapoda</taxon>
        <taxon>Insecta</taxon>
        <taxon>Pterygota</taxon>
        <taxon>Neoptera</taxon>
        <taxon>Paraneoptera</taxon>
        <taxon>Hemiptera</taxon>
        <taxon>Sternorrhyncha</taxon>
        <taxon>Coccoidea</taxon>
        <taxon>Coccidae</taxon>
        <taxon>Parthenolecanium</taxon>
    </lineage>
</organism>
<protein>
    <recommendedName>
        <fullName evidence="2">Chitin-binding type-2 domain-containing protein</fullName>
    </recommendedName>
</protein>
<dbReference type="EMBL" id="JBBCAQ010000007">
    <property type="protein sequence ID" value="KAK7602641.1"/>
    <property type="molecule type" value="Genomic_DNA"/>
</dbReference>